<evidence type="ECO:0000313" key="3">
    <source>
        <dbReference type="Proteomes" id="UP000649739"/>
    </source>
</evidence>
<evidence type="ECO:0000259" key="1">
    <source>
        <dbReference type="Pfam" id="PF19054"/>
    </source>
</evidence>
<dbReference type="InterPro" id="IPR043917">
    <property type="entry name" value="DUF5753"/>
</dbReference>
<dbReference type="CDD" id="cd00093">
    <property type="entry name" value="HTH_XRE"/>
    <property type="match status" value="1"/>
</dbReference>
<reference evidence="2" key="1">
    <citation type="journal article" date="2014" name="Int. J. Syst. Evol. Microbiol.">
        <title>Complete genome sequence of Corynebacterium casei LMG S-19264T (=DSM 44701T), isolated from a smear-ripened cheese.</title>
        <authorList>
            <consortium name="US DOE Joint Genome Institute (JGI-PGF)"/>
            <person name="Walter F."/>
            <person name="Albersmeier A."/>
            <person name="Kalinowski J."/>
            <person name="Ruckert C."/>
        </authorList>
    </citation>
    <scope>NUCLEOTIDE SEQUENCE</scope>
    <source>
        <strain evidence="2">JCM 3090</strain>
    </source>
</reference>
<sequence>MAAAQEPARRRPGPAAGPTVVRRQLGRQLRRLREAAGGETVEQVAAHPELGLSRAKLYRLERGQHAVKPQDVAVLCRYYRVGDRQTDKLIALALATQQDSWWHALGDVNVPEWFSLYLDLEPAASAIRTYEAELVPGLLQTADYAREIHRVHNPGLSADQVEQRVAVRMERQLLLDRPGGPASRFVLNEATLLRSVGGPAVMRRQIEQVRRMGESANVVISVLRFDVGVHPGMHNPFVILDFADPAEDPPVVYVETVTSAGYLQKDSDVRDYAAIFEQIEQQATPIQEYVT</sequence>
<feature type="domain" description="DUF5753" evidence="1">
    <location>
        <begin position="115"/>
        <end position="285"/>
    </location>
</feature>
<proteinExistence type="predicted"/>
<dbReference type="RefSeq" id="WP_229783770.1">
    <property type="nucleotide sequence ID" value="NZ_BMQB01000005.1"/>
</dbReference>
<gene>
    <name evidence="2" type="ORF">GCM10010123_25800</name>
</gene>
<dbReference type="EMBL" id="BMQB01000005">
    <property type="protein sequence ID" value="GGJ94805.1"/>
    <property type="molecule type" value="Genomic_DNA"/>
</dbReference>
<comment type="caution">
    <text evidence="2">The sequence shown here is derived from an EMBL/GenBank/DDBJ whole genome shotgun (WGS) entry which is preliminary data.</text>
</comment>
<dbReference type="GO" id="GO:0003677">
    <property type="term" value="F:DNA binding"/>
    <property type="evidence" value="ECO:0007669"/>
    <property type="project" value="InterPro"/>
</dbReference>
<dbReference type="Pfam" id="PF19054">
    <property type="entry name" value="DUF5753"/>
    <property type="match status" value="1"/>
</dbReference>
<evidence type="ECO:0000313" key="2">
    <source>
        <dbReference type="EMBL" id="GGJ94805.1"/>
    </source>
</evidence>
<organism evidence="2 3">
    <name type="scientific">Pilimelia anulata</name>
    <dbReference type="NCBI Taxonomy" id="53371"/>
    <lineage>
        <taxon>Bacteria</taxon>
        <taxon>Bacillati</taxon>
        <taxon>Actinomycetota</taxon>
        <taxon>Actinomycetes</taxon>
        <taxon>Micromonosporales</taxon>
        <taxon>Micromonosporaceae</taxon>
        <taxon>Pilimelia</taxon>
    </lineage>
</organism>
<dbReference type="Gene3D" id="1.10.260.40">
    <property type="entry name" value="lambda repressor-like DNA-binding domains"/>
    <property type="match status" value="1"/>
</dbReference>
<reference evidence="2" key="2">
    <citation type="submission" date="2020-09" db="EMBL/GenBank/DDBJ databases">
        <authorList>
            <person name="Sun Q."/>
            <person name="Ohkuma M."/>
        </authorList>
    </citation>
    <scope>NUCLEOTIDE SEQUENCE</scope>
    <source>
        <strain evidence="2">JCM 3090</strain>
    </source>
</reference>
<dbReference type="AlphaFoldDB" id="A0A8J3FD61"/>
<dbReference type="InterPro" id="IPR010982">
    <property type="entry name" value="Lambda_DNA-bd_dom_sf"/>
</dbReference>
<accession>A0A8J3FD61</accession>
<protein>
    <submittedName>
        <fullName evidence="2">Transcriptional regulator</fullName>
    </submittedName>
</protein>
<dbReference type="Proteomes" id="UP000649739">
    <property type="component" value="Unassembled WGS sequence"/>
</dbReference>
<keyword evidence="3" id="KW-1185">Reference proteome</keyword>
<dbReference type="SUPFAM" id="SSF47413">
    <property type="entry name" value="lambda repressor-like DNA-binding domains"/>
    <property type="match status" value="1"/>
</dbReference>
<dbReference type="Pfam" id="PF13560">
    <property type="entry name" value="HTH_31"/>
    <property type="match status" value="1"/>
</dbReference>
<name>A0A8J3FD61_9ACTN</name>
<dbReference type="InterPro" id="IPR001387">
    <property type="entry name" value="Cro/C1-type_HTH"/>
</dbReference>